<evidence type="ECO:0000313" key="4">
    <source>
        <dbReference type="WBParaSite" id="HPBE_0000539701-mRNA-1"/>
    </source>
</evidence>
<feature type="region of interest" description="Disordered" evidence="1">
    <location>
        <begin position="1"/>
        <end position="79"/>
    </location>
</feature>
<dbReference type="AlphaFoldDB" id="A0A183FFR3"/>
<gene>
    <name evidence="2" type="ORF">HPBE_LOCUS5398</name>
</gene>
<feature type="compositionally biased region" description="Basic and acidic residues" evidence="1">
    <location>
        <begin position="61"/>
        <end position="70"/>
    </location>
</feature>
<organism evidence="3 4">
    <name type="scientific">Heligmosomoides polygyrus</name>
    <name type="common">Parasitic roundworm</name>
    <dbReference type="NCBI Taxonomy" id="6339"/>
    <lineage>
        <taxon>Eukaryota</taxon>
        <taxon>Metazoa</taxon>
        <taxon>Ecdysozoa</taxon>
        <taxon>Nematoda</taxon>
        <taxon>Chromadorea</taxon>
        <taxon>Rhabditida</taxon>
        <taxon>Rhabditina</taxon>
        <taxon>Rhabditomorpha</taxon>
        <taxon>Strongyloidea</taxon>
        <taxon>Heligmosomidae</taxon>
        <taxon>Heligmosomoides</taxon>
    </lineage>
</organism>
<name>A0A183FFR3_HELPZ</name>
<sequence length="88" mass="9594">MSGSIRKVGMSKSTRSQHMSSDGVIRQANTMGPSGPAESALRMGDDSAVERRRRRRRRSLAVRDQRRVGRGDCGAAAPAPLCKYLPHS</sequence>
<keyword evidence="3" id="KW-1185">Reference proteome</keyword>
<proteinExistence type="predicted"/>
<accession>A0A183FFR3</accession>
<dbReference type="Proteomes" id="UP000050761">
    <property type="component" value="Unassembled WGS sequence"/>
</dbReference>
<reference evidence="2 3" key="1">
    <citation type="submission" date="2018-11" db="EMBL/GenBank/DDBJ databases">
        <authorList>
            <consortium name="Pathogen Informatics"/>
        </authorList>
    </citation>
    <scope>NUCLEOTIDE SEQUENCE [LARGE SCALE GENOMIC DNA]</scope>
</reference>
<feature type="compositionally biased region" description="Polar residues" evidence="1">
    <location>
        <begin position="11"/>
        <end position="20"/>
    </location>
</feature>
<evidence type="ECO:0000256" key="1">
    <source>
        <dbReference type="SAM" id="MobiDB-lite"/>
    </source>
</evidence>
<evidence type="ECO:0000313" key="2">
    <source>
        <dbReference type="EMBL" id="VDO64422.1"/>
    </source>
</evidence>
<dbReference type="WBParaSite" id="HPBE_0000539701-mRNA-1">
    <property type="protein sequence ID" value="HPBE_0000539701-mRNA-1"/>
    <property type="gene ID" value="HPBE_0000539701"/>
</dbReference>
<accession>A0A3P8AXK2</accession>
<dbReference type="EMBL" id="UZAH01025463">
    <property type="protein sequence ID" value="VDO64422.1"/>
    <property type="molecule type" value="Genomic_DNA"/>
</dbReference>
<evidence type="ECO:0000313" key="3">
    <source>
        <dbReference type="Proteomes" id="UP000050761"/>
    </source>
</evidence>
<reference evidence="4" key="2">
    <citation type="submission" date="2019-09" db="UniProtKB">
        <authorList>
            <consortium name="WormBaseParasite"/>
        </authorList>
    </citation>
    <scope>IDENTIFICATION</scope>
</reference>
<protein>
    <submittedName>
        <fullName evidence="2 4">Uncharacterized protein</fullName>
    </submittedName>
</protein>
<feature type="compositionally biased region" description="Basic residues" evidence="1">
    <location>
        <begin position="51"/>
        <end position="60"/>
    </location>
</feature>